<dbReference type="Proteomes" id="UP001469553">
    <property type="component" value="Unassembled WGS sequence"/>
</dbReference>
<gene>
    <name evidence="1" type="ORF">AMECASPLE_009396</name>
</gene>
<name>A0ABV0YND2_9TELE</name>
<comment type="caution">
    <text evidence="1">The sequence shown here is derived from an EMBL/GenBank/DDBJ whole genome shotgun (WGS) entry which is preliminary data.</text>
</comment>
<sequence length="129" mass="14720">MRRKPLFPAVKHTNSCGFDTRNALPFTSFKVILLIKESKKSLKYLTLTIEKTTAVCQSGRGYLGHFQSDVHHSAENNFIDKILNESCHSSHKLDLRLCRPNAWFTRPISAPIFPFRHAPIIVMALKITL</sequence>
<organism evidence="1 2">
    <name type="scientific">Ameca splendens</name>
    <dbReference type="NCBI Taxonomy" id="208324"/>
    <lineage>
        <taxon>Eukaryota</taxon>
        <taxon>Metazoa</taxon>
        <taxon>Chordata</taxon>
        <taxon>Craniata</taxon>
        <taxon>Vertebrata</taxon>
        <taxon>Euteleostomi</taxon>
        <taxon>Actinopterygii</taxon>
        <taxon>Neopterygii</taxon>
        <taxon>Teleostei</taxon>
        <taxon>Neoteleostei</taxon>
        <taxon>Acanthomorphata</taxon>
        <taxon>Ovalentaria</taxon>
        <taxon>Atherinomorphae</taxon>
        <taxon>Cyprinodontiformes</taxon>
        <taxon>Goodeidae</taxon>
        <taxon>Ameca</taxon>
    </lineage>
</organism>
<proteinExistence type="predicted"/>
<evidence type="ECO:0000313" key="2">
    <source>
        <dbReference type="Proteomes" id="UP001469553"/>
    </source>
</evidence>
<keyword evidence="2" id="KW-1185">Reference proteome</keyword>
<accession>A0ABV0YND2</accession>
<evidence type="ECO:0000313" key="1">
    <source>
        <dbReference type="EMBL" id="MEQ2294976.1"/>
    </source>
</evidence>
<reference evidence="1 2" key="1">
    <citation type="submission" date="2021-06" db="EMBL/GenBank/DDBJ databases">
        <authorList>
            <person name="Palmer J.M."/>
        </authorList>
    </citation>
    <scope>NUCLEOTIDE SEQUENCE [LARGE SCALE GENOMIC DNA]</scope>
    <source>
        <strain evidence="1 2">AS_MEX2019</strain>
        <tissue evidence="1">Muscle</tissue>
    </source>
</reference>
<protein>
    <submittedName>
        <fullName evidence="1">Uncharacterized protein</fullName>
    </submittedName>
</protein>
<dbReference type="EMBL" id="JAHRIP010038144">
    <property type="protein sequence ID" value="MEQ2294976.1"/>
    <property type="molecule type" value="Genomic_DNA"/>
</dbReference>